<dbReference type="AlphaFoldDB" id="A0A0F9J8F7"/>
<feature type="domain" description="Cysteine-rich" evidence="2">
    <location>
        <begin position="143"/>
        <end position="233"/>
    </location>
</feature>
<keyword evidence="1" id="KW-0560">Oxidoreductase</keyword>
<name>A0A0F9J8F7_9ZZZZ</name>
<dbReference type="PANTHER" id="PTHR42947:SF1">
    <property type="entry name" value="COB--COM HETERODISULFIDE REDUCTASE SUBUNIT B 1"/>
    <property type="match status" value="1"/>
</dbReference>
<reference evidence="3" key="1">
    <citation type="journal article" date="2015" name="Nature">
        <title>Complex archaea that bridge the gap between prokaryotes and eukaryotes.</title>
        <authorList>
            <person name="Spang A."/>
            <person name="Saw J.H."/>
            <person name="Jorgensen S.L."/>
            <person name="Zaremba-Niedzwiedzka K."/>
            <person name="Martijn J."/>
            <person name="Lind A.E."/>
            <person name="van Eijk R."/>
            <person name="Schleper C."/>
            <person name="Guy L."/>
            <person name="Ettema T.J."/>
        </authorList>
    </citation>
    <scope>NUCLEOTIDE SEQUENCE</scope>
</reference>
<protein>
    <recommendedName>
        <fullName evidence="2">Cysteine-rich domain-containing protein</fullName>
    </recommendedName>
</protein>
<dbReference type="Pfam" id="PF02754">
    <property type="entry name" value="CCG"/>
    <property type="match status" value="2"/>
</dbReference>
<evidence type="ECO:0000313" key="3">
    <source>
        <dbReference type="EMBL" id="KKM66089.1"/>
    </source>
</evidence>
<sequence>MKYAYYPGCSLHATAVDYDESTLAVAGALGVELVEVPDWSCCGSTPAHSTDELLAAALPAKNLLAARTVAEEAVVCCSACFSRFKFAQKHIEEKEHLRAQLAEMMPIEDIRGMKVRHLIDVLVKDVGLEKVAEAKKRDLDLKVACYYGCLLTRPPKVTEFDDAEDPQSMDELLTAAGMETVPWPFKTECCGATFSLTRTEIVLRLTAEILEMAKQAGADCISVACPLCHANLDMRQSDIAKKIGIDYGMPIFYFTQLLGMAFGLAPDDLGIGRGLVDCKELLAAKGVE</sequence>
<dbReference type="PANTHER" id="PTHR42947">
    <property type="entry name" value="COB--COM HETERODISULFIDE REDUCTASE SUBUNIT B 1"/>
    <property type="match status" value="1"/>
</dbReference>
<dbReference type="Gene3D" id="1.20.1050.140">
    <property type="match status" value="1"/>
</dbReference>
<proteinExistence type="predicted"/>
<dbReference type="EMBL" id="LAZR01010602">
    <property type="protein sequence ID" value="KKM66089.1"/>
    <property type="molecule type" value="Genomic_DNA"/>
</dbReference>
<accession>A0A0F9J8F7</accession>
<evidence type="ECO:0000259" key="2">
    <source>
        <dbReference type="Pfam" id="PF02754"/>
    </source>
</evidence>
<organism evidence="3">
    <name type="scientific">marine sediment metagenome</name>
    <dbReference type="NCBI Taxonomy" id="412755"/>
    <lineage>
        <taxon>unclassified sequences</taxon>
        <taxon>metagenomes</taxon>
        <taxon>ecological metagenomes</taxon>
    </lineage>
</organism>
<evidence type="ECO:0000256" key="1">
    <source>
        <dbReference type="ARBA" id="ARBA00023002"/>
    </source>
</evidence>
<dbReference type="InterPro" id="IPR051278">
    <property type="entry name" value="HdrB/HdrD_reductase"/>
</dbReference>
<dbReference type="Gene3D" id="3.40.50.11810">
    <property type="match status" value="1"/>
</dbReference>
<feature type="domain" description="Cysteine-rich" evidence="2">
    <location>
        <begin position="3"/>
        <end position="84"/>
    </location>
</feature>
<dbReference type="GO" id="GO:0016491">
    <property type="term" value="F:oxidoreductase activity"/>
    <property type="evidence" value="ECO:0007669"/>
    <property type="project" value="UniProtKB-KW"/>
</dbReference>
<dbReference type="InterPro" id="IPR004017">
    <property type="entry name" value="Cys_rich_dom"/>
</dbReference>
<comment type="caution">
    <text evidence="3">The sequence shown here is derived from an EMBL/GenBank/DDBJ whole genome shotgun (WGS) entry which is preliminary data.</text>
</comment>
<gene>
    <name evidence="3" type="ORF">LCGC14_1484700</name>
</gene>